<keyword evidence="10" id="KW-1185">Reference proteome</keyword>
<evidence type="ECO:0000313" key="10">
    <source>
        <dbReference type="Proteomes" id="UP000245383"/>
    </source>
</evidence>
<reference evidence="9 10" key="1">
    <citation type="journal article" date="2018" name="MBio">
        <title>Comparative Genomics Reveals the Core Gene Toolbox for the Fungus-Insect Symbiosis.</title>
        <authorList>
            <person name="Wang Y."/>
            <person name="Stata M."/>
            <person name="Wang W."/>
            <person name="Stajich J.E."/>
            <person name="White M.M."/>
            <person name="Moncalvo J.M."/>
        </authorList>
    </citation>
    <scope>NUCLEOTIDE SEQUENCE [LARGE SCALE GENOMIC DNA]</scope>
    <source>
        <strain evidence="9 10">SWE-8-4</strain>
    </source>
</reference>
<dbReference type="PRINTS" id="PR00452">
    <property type="entry name" value="SH3DOMAIN"/>
</dbReference>
<evidence type="ECO:0000259" key="7">
    <source>
        <dbReference type="PROSITE" id="PS50002"/>
    </source>
</evidence>
<dbReference type="PROSITE" id="PS51021">
    <property type="entry name" value="BAR"/>
    <property type="match status" value="1"/>
</dbReference>
<organism evidence="9 10">
    <name type="scientific">Smittium simulii</name>
    <dbReference type="NCBI Taxonomy" id="133385"/>
    <lineage>
        <taxon>Eukaryota</taxon>
        <taxon>Fungi</taxon>
        <taxon>Fungi incertae sedis</taxon>
        <taxon>Zoopagomycota</taxon>
        <taxon>Kickxellomycotina</taxon>
        <taxon>Harpellomycetes</taxon>
        <taxon>Harpellales</taxon>
        <taxon>Legeriomycetaceae</taxon>
        <taxon>Smittium</taxon>
    </lineage>
</organism>
<dbReference type="InterPro" id="IPR046982">
    <property type="entry name" value="BIN3/RVS161-like"/>
</dbReference>
<dbReference type="GO" id="GO:0015629">
    <property type="term" value="C:actin cytoskeleton"/>
    <property type="evidence" value="ECO:0007669"/>
    <property type="project" value="TreeGrafter"/>
</dbReference>
<dbReference type="GO" id="GO:0008289">
    <property type="term" value="F:lipid binding"/>
    <property type="evidence" value="ECO:0007669"/>
    <property type="project" value="TreeGrafter"/>
</dbReference>
<keyword evidence="3" id="KW-0963">Cytoplasm</keyword>
<evidence type="ECO:0008006" key="11">
    <source>
        <dbReference type="Google" id="ProtNLM"/>
    </source>
</evidence>
<dbReference type="Pfam" id="PF03114">
    <property type="entry name" value="BAR"/>
    <property type="match status" value="1"/>
</dbReference>
<dbReference type="SMART" id="SM00326">
    <property type="entry name" value="SH3"/>
    <property type="match status" value="1"/>
</dbReference>
<feature type="region of interest" description="Disordered" evidence="6">
    <location>
        <begin position="252"/>
        <end position="271"/>
    </location>
</feature>
<dbReference type="Gene3D" id="2.30.30.40">
    <property type="entry name" value="SH3 Domains"/>
    <property type="match status" value="1"/>
</dbReference>
<dbReference type="STRING" id="133385.A0A2T9YXM2"/>
<evidence type="ECO:0000256" key="3">
    <source>
        <dbReference type="ARBA" id="ARBA00022490"/>
    </source>
</evidence>
<dbReference type="GO" id="GO:1990528">
    <property type="term" value="C:Rvs161p-Rvs167p complex"/>
    <property type="evidence" value="ECO:0007669"/>
    <property type="project" value="TreeGrafter"/>
</dbReference>
<evidence type="ECO:0000313" key="9">
    <source>
        <dbReference type="EMBL" id="PVU97044.1"/>
    </source>
</evidence>
<proteinExistence type="predicted"/>
<feature type="compositionally biased region" description="Polar residues" evidence="6">
    <location>
        <begin position="304"/>
        <end position="327"/>
    </location>
</feature>
<accession>A0A2T9YXM2</accession>
<evidence type="ECO:0000256" key="4">
    <source>
        <dbReference type="ARBA" id="ARBA00023212"/>
    </source>
</evidence>
<gene>
    <name evidence="9" type="ORF">BB561_000802</name>
</gene>
<comment type="subcellular location">
    <subcellularLocation>
        <location evidence="1">Cytoplasm</location>
        <location evidence="1">Cytoskeleton</location>
    </subcellularLocation>
</comment>
<dbReference type="GO" id="GO:0051666">
    <property type="term" value="P:actin cortical patch localization"/>
    <property type="evidence" value="ECO:0007669"/>
    <property type="project" value="InterPro"/>
</dbReference>
<sequence length="518" mass="59415">MNSTLKKNFSKLGQWTGEKFSKEDKIEVGDQFKNLYAETENKRIYSENLLAAFQLYVNQQVKKKEATDNSKIKISVSENFANSLLQLGEVLPRDSVYGKALKSFGQSQINISNFQIEHCLKAKTELLCALESESISFKEFSKLNKKFETRKTDYDSKNKKLLKSKKDENNHLHDDCRYAKIKYDDSYNEMFNKMQNFQDSEAKSLDSLYTFYLSQLEFHKKAYNSLQAIGDVFKHCLNTSREPARERLRSMRNTSIANPNTNTSSTPNPASQLQRNIIPKFFNRSNNPQASSEQERDDFDPHASNYNFPSDTNVANIENVSISNDISATKRRQPPPPPISKDKTQTSNSYRKALYDFTPSGPGELAFHVNDIIQVVEKIDDGWWSGIIIESANHLSAKTIGIFPVNYTDTYDFNMVSSSLFSQNIPSTILKDSIDDSKILKLSNYPTGVTKTVSNPDSCLHNTRNFDQIKVNYNHNNNISDESYEEQQKIITNRPRDLSRNHTMPDIIQTHHKTIKLM</sequence>
<dbReference type="Proteomes" id="UP000245383">
    <property type="component" value="Unassembled WGS sequence"/>
</dbReference>
<dbReference type="InterPro" id="IPR001452">
    <property type="entry name" value="SH3_domain"/>
</dbReference>
<feature type="compositionally biased region" description="Low complexity" evidence="6">
    <location>
        <begin position="253"/>
        <end position="271"/>
    </location>
</feature>
<evidence type="ECO:0000256" key="6">
    <source>
        <dbReference type="SAM" id="MobiDB-lite"/>
    </source>
</evidence>
<dbReference type="GO" id="GO:0097320">
    <property type="term" value="P:plasma membrane tubulation"/>
    <property type="evidence" value="ECO:0007669"/>
    <property type="project" value="TreeGrafter"/>
</dbReference>
<dbReference type="InterPro" id="IPR004148">
    <property type="entry name" value="BAR_dom"/>
</dbReference>
<dbReference type="PANTHER" id="PTHR47174">
    <property type="entry name" value="BRIDGING INTEGRATOR 3"/>
    <property type="match status" value="1"/>
</dbReference>
<dbReference type="PANTHER" id="PTHR47174:SF3">
    <property type="entry name" value="BRIDGING INTEGRATOR 3"/>
    <property type="match status" value="1"/>
</dbReference>
<evidence type="ECO:0000256" key="1">
    <source>
        <dbReference type="ARBA" id="ARBA00004245"/>
    </source>
</evidence>
<dbReference type="AlphaFoldDB" id="A0A2T9YXM2"/>
<feature type="domain" description="SH3" evidence="7">
    <location>
        <begin position="346"/>
        <end position="413"/>
    </location>
</feature>
<dbReference type="GO" id="GO:0043332">
    <property type="term" value="C:mating projection tip"/>
    <property type="evidence" value="ECO:0007669"/>
    <property type="project" value="TreeGrafter"/>
</dbReference>
<dbReference type="EMBL" id="MBFR01000019">
    <property type="protein sequence ID" value="PVU97044.1"/>
    <property type="molecule type" value="Genomic_DNA"/>
</dbReference>
<feature type="compositionally biased region" description="Polar residues" evidence="6">
    <location>
        <begin position="283"/>
        <end position="292"/>
    </location>
</feature>
<comment type="caution">
    <text evidence="9">The sequence shown here is derived from an EMBL/GenBank/DDBJ whole genome shotgun (WGS) entry which is preliminary data.</text>
</comment>
<dbReference type="Pfam" id="PF00018">
    <property type="entry name" value="SH3_1"/>
    <property type="match status" value="1"/>
</dbReference>
<dbReference type="GO" id="GO:0031097">
    <property type="term" value="C:medial cortex"/>
    <property type="evidence" value="ECO:0007669"/>
    <property type="project" value="TreeGrafter"/>
</dbReference>
<dbReference type="InterPro" id="IPR027267">
    <property type="entry name" value="AH/BAR_dom_sf"/>
</dbReference>
<evidence type="ECO:0000256" key="5">
    <source>
        <dbReference type="PROSITE-ProRule" id="PRU00192"/>
    </source>
</evidence>
<evidence type="ECO:0000256" key="2">
    <source>
        <dbReference type="ARBA" id="ARBA00022443"/>
    </source>
</evidence>
<dbReference type="PROSITE" id="PS50002">
    <property type="entry name" value="SH3"/>
    <property type="match status" value="1"/>
</dbReference>
<dbReference type="CDD" id="cd00174">
    <property type="entry name" value="SH3"/>
    <property type="match status" value="1"/>
</dbReference>
<dbReference type="OrthoDB" id="14167at2759"/>
<feature type="region of interest" description="Disordered" evidence="6">
    <location>
        <begin position="282"/>
        <end position="348"/>
    </location>
</feature>
<dbReference type="SMART" id="SM00721">
    <property type="entry name" value="BAR"/>
    <property type="match status" value="1"/>
</dbReference>
<dbReference type="InterPro" id="IPR036028">
    <property type="entry name" value="SH3-like_dom_sf"/>
</dbReference>
<dbReference type="GO" id="GO:0006897">
    <property type="term" value="P:endocytosis"/>
    <property type="evidence" value="ECO:0007669"/>
    <property type="project" value="InterPro"/>
</dbReference>
<feature type="domain" description="BAR" evidence="8">
    <location>
        <begin position="17"/>
        <end position="242"/>
    </location>
</feature>
<dbReference type="SUPFAM" id="SSF50044">
    <property type="entry name" value="SH3-domain"/>
    <property type="match status" value="1"/>
</dbReference>
<keyword evidence="4" id="KW-0206">Cytoskeleton</keyword>
<evidence type="ECO:0000259" key="8">
    <source>
        <dbReference type="PROSITE" id="PS51021"/>
    </source>
</evidence>
<dbReference type="Gene3D" id="1.20.1270.60">
    <property type="entry name" value="Arfaptin homology (AH) domain/BAR domain"/>
    <property type="match status" value="1"/>
</dbReference>
<name>A0A2T9YXM2_9FUNG</name>
<dbReference type="SUPFAM" id="SSF103657">
    <property type="entry name" value="BAR/IMD domain-like"/>
    <property type="match status" value="1"/>
</dbReference>
<keyword evidence="2 5" id="KW-0728">SH3 domain</keyword>
<protein>
    <recommendedName>
        <fullName evidence="11">SH3 domain-containing protein</fullName>
    </recommendedName>
</protein>